<feature type="transmembrane region" description="Helical" evidence="1">
    <location>
        <begin position="26"/>
        <end position="44"/>
    </location>
</feature>
<keyword evidence="1" id="KW-1133">Transmembrane helix</keyword>
<dbReference type="Proteomes" id="UP000287651">
    <property type="component" value="Unassembled WGS sequence"/>
</dbReference>
<comment type="caution">
    <text evidence="2">The sequence shown here is derived from an EMBL/GenBank/DDBJ whole genome shotgun (WGS) entry which is preliminary data.</text>
</comment>
<dbReference type="EMBL" id="AMZH03014815">
    <property type="protein sequence ID" value="RRT46999.1"/>
    <property type="molecule type" value="Genomic_DNA"/>
</dbReference>
<protein>
    <submittedName>
        <fullName evidence="2">Uncharacterized protein</fullName>
    </submittedName>
</protein>
<accession>A0A426Y5E2</accession>
<keyword evidence="1" id="KW-0472">Membrane</keyword>
<evidence type="ECO:0000313" key="2">
    <source>
        <dbReference type="EMBL" id="RRT46999.1"/>
    </source>
</evidence>
<gene>
    <name evidence="2" type="ORF">B296_00034571</name>
</gene>
<evidence type="ECO:0000313" key="3">
    <source>
        <dbReference type="Proteomes" id="UP000287651"/>
    </source>
</evidence>
<name>A0A426Y5E2_ENSVE</name>
<keyword evidence="1" id="KW-0812">Transmembrane</keyword>
<reference evidence="2 3" key="1">
    <citation type="journal article" date="2014" name="Agronomy (Basel)">
        <title>A Draft Genome Sequence for Ensete ventricosum, the Drought-Tolerant Tree Against Hunger.</title>
        <authorList>
            <person name="Harrison J."/>
            <person name="Moore K.A."/>
            <person name="Paszkiewicz K."/>
            <person name="Jones T."/>
            <person name="Grant M."/>
            <person name="Ambacheew D."/>
            <person name="Muzemil S."/>
            <person name="Studholme D.J."/>
        </authorList>
    </citation>
    <scope>NUCLEOTIDE SEQUENCE [LARGE SCALE GENOMIC DNA]</scope>
</reference>
<proteinExistence type="predicted"/>
<feature type="transmembrane region" description="Helical" evidence="1">
    <location>
        <begin position="56"/>
        <end position="78"/>
    </location>
</feature>
<dbReference type="AlphaFoldDB" id="A0A426Y5E2"/>
<feature type="transmembrane region" description="Helical" evidence="1">
    <location>
        <begin position="84"/>
        <end position="111"/>
    </location>
</feature>
<evidence type="ECO:0000256" key="1">
    <source>
        <dbReference type="SAM" id="Phobius"/>
    </source>
</evidence>
<sequence length="268" mass="30205">MESSSTSPTLTYPVARVCLGGTSKEFLWPCLSTWVLWSSFITGYTELCTSTNFMLVITPITMPFIVIEPISSVIHSFVEELSYFLIFALPFFCITYTRSACIIAAVGYLMYVDFTNYMGHCNFELVPLWMFEAFPFLKYLMYTPWHSTPKGPWGATTEPVWRVEPTLQTRDKIASCLSPTLAAPYINLGSPTSMGRFCLESHYSRRKERHQIVQATFALSVWADCVSRFKNDTSTGSGAPPVALPERDVEGVTGKTDLCATMSRYRLN</sequence>
<organism evidence="2 3">
    <name type="scientific">Ensete ventricosum</name>
    <name type="common">Abyssinian banana</name>
    <name type="synonym">Musa ensete</name>
    <dbReference type="NCBI Taxonomy" id="4639"/>
    <lineage>
        <taxon>Eukaryota</taxon>
        <taxon>Viridiplantae</taxon>
        <taxon>Streptophyta</taxon>
        <taxon>Embryophyta</taxon>
        <taxon>Tracheophyta</taxon>
        <taxon>Spermatophyta</taxon>
        <taxon>Magnoliopsida</taxon>
        <taxon>Liliopsida</taxon>
        <taxon>Zingiberales</taxon>
        <taxon>Musaceae</taxon>
        <taxon>Ensete</taxon>
    </lineage>
</organism>